<keyword evidence="2" id="KW-1185">Reference proteome</keyword>
<protein>
    <submittedName>
        <fullName evidence="1">Uncharacterized protein</fullName>
    </submittedName>
</protein>
<dbReference type="Proteomes" id="UP000700596">
    <property type="component" value="Unassembled WGS sequence"/>
</dbReference>
<name>A0A9P9EE13_9PLEO</name>
<reference evidence="1" key="1">
    <citation type="journal article" date="2021" name="Nat. Commun.">
        <title>Genetic determinants of endophytism in the Arabidopsis root mycobiome.</title>
        <authorList>
            <person name="Mesny F."/>
            <person name="Miyauchi S."/>
            <person name="Thiergart T."/>
            <person name="Pickel B."/>
            <person name="Atanasova L."/>
            <person name="Karlsson M."/>
            <person name="Huettel B."/>
            <person name="Barry K.W."/>
            <person name="Haridas S."/>
            <person name="Chen C."/>
            <person name="Bauer D."/>
            <person name="Andreopoulos W."/>
            <person name="Pangilinan J."/>
            <person name="LaButti K."/>
            <person name="Riley R."/>
            <person name="Lipzen A."/>
            <person name="Clum A."/>
            <person name="Drula E."/>
            <person name="Henrissat B."/>
            <person name="Kohler A."/>
            <person name="Grigoriev I.V."/>
            <person name="Martin F.M."/>
            <person name="Hacquard S."/>
        </authorList>
    </citation>
    <scope>NUCLEOTIDE SEQUENCE</scope>
    <source>
        <strain evidence="1">MPI-CAGE-CH-0243</strain>
    </source>
</reference>
<organism evidence="1 2">
    <name type="scientific">Dendryphion nanum</name>
    <dbReference type="NCBI Taxonomy" id="256645"/>
    <lineage>
        <taxon>Eukaryota</taxon>
        <taxon>Fungi</taxon>
        <taxon>Dikarya</taxon>
        <taxon>Ascomycota</taxon>
        <taxon>Pezizomycotina</taxon>
        <taxon>Dothideomycetes</taxon>
        <taxon>Pleosporomycetidae</taxon>
        <taxon>Pleosporales</taxon>
        <taxon>Torulaceae</taxon>
        <taxon>Dendryphion</taxon>
    </lineage>
</organism>
<dbReference type="AlphaFoldDB" id="A0A9P9EE13"/>
<proteinExistence type="predicted"/>
<dbReference type="EMBL" id="JAGMWT010000002">
    <property type="protein sequence ID" value="KAH7135387.1"/>
    <property type="molecule type" value="Genomic_DNA"/>
</dbReference>
<evidence type="ECO:0000313" key="2">
    <source>
        <dbReference type="Proteomes" id="UP000700596"/>
    </source>
</evidence>
<evidence type="ECO:0000313" key="1">
    <source>
        <dbReference type="EMBL" id="KAH7135387.1"/>
    </source>
</evidence>
<accession>A0A9P9EE13</accession>
<sequence>MVDESAREGREEEEKERTTRWLEGCLECVGRGTGRVLRTAGWVGDLLSTLPPHPPWAALKALDALDALNTTWDGRLATPSPLPIGTARQTAVEDPNTSSVQIAAPVRAARSFKGVQVCTFRRLFTLCDERPALQALFDLSWKPRFDLRQTVAPPVALLSPLELPNLLPSGTLDQGPLRGSNVFSVPCLSRRGVFLVFASRALSARASHPASSVEPPAKDYDLLLPHPLPTATVVPVPSLLVRPYSPPSPLAHFPSLVAQGYRAMMRQLQ</sequence>
<gene>
    <name evidence="1" type="ORF">B0J11DRAFT_502212</name>
</gene>
<comment type="caution">
    <text evidence="1">The sequence shown here is derived from an EMBL/GenBank/DDBJ whole genome shotgun (WGS) entry which is preliminary data.</text>
</comment>